<evidence type="ECO:0008006" key="9">
    <source>
        <dbReference type="Google" id="ProtNLM"/>
    </source>
</evidence>
<evidence type="ECO:0000313" key="8">
    <source>
        <dbReference type="Proteomes" id="UP001445076"/>
    </source>
</evidence>
<keyword evidence="5" id="KW-0472">Membrane</keyword>
<dbReference type="EMBL" id="JARKIK010000008">
    <property type="protein sequence ID" value="KAK8750197.1"/>
    <property type="molecule type" value="Genomic_DNA"/>
</dbReference>
<dbReference type="PANTHER" id="PTHR46022">
    <property type="entry name" value="PROTEIN PATCHED"/>
    <property type="match status" value="1"/>
</dbReference>
<evidence type="ECO:0000256" key="6">
    <source>
        <dbReference type="ARBA" id="ARBA00023180"/>
    </source>
</evidence>
<evidence type="ECO:0000313" key="7">
    <source>
        <dbReference type="EMBL" id="KAK8750197.1"/>
    </source>
</evidence>
<dbReference type="AlphaFoldDB" id="A0AAW0Y0K7"/>
<evidence type="ECO:0000256" key="4">
    <source>
        <dbReference type="ARBA" id="ARBA00022989"/>
    </source>
</evidence>
<dbReference type="GO" id="GO:0005886">
    <property type="term" value="C:plasma membrane"/>
    <property type="evidence" value="ECO:0007669"/>
    <property type="project" value="TreeGrafter"/>
</dbReference>
<keyword evidence="3" id="KW-0812">Transmembrane</keyword>
<organism evidence="7 8">
    <name type="scientific">Cherax quadricarinatus</name>
    <name type="common">Australian red claw crayfish</name>
    <dbReference type="NCBI Taxonomy" id="27406"/>
    <lineage>
        <taxon>Eukaryota</taxon>
        <taxon>Metazoa</taxon>
        <taxon>Ecdysozoa</taxon>
        <taxon>Arthropoda</taxon>
        <taxon>Crustacea</taxon>
        <taxon>Multicrustacea</taxon>
        <taxon>Malacostraca</taxon>
        <taxon>Eumalacostraca</taxon>
        <taxon>Eucarida</taxon>
        <taxon>Decapoda</taxon>
        <taxon>Pleocyemata</taxon>
        <taxon>Astacidea</taxon>
        <taxon>Parastacoidea</taxon>
        <taxon>Parastacidae</taxon>
        <taxon>Cherax</taxon>
    </lineage>
</organism>
<feature type="non-terminal residue" evidence="7">
    <location>
        <position position="203"/>
    </location>
</feature>
<dbReference type="Proteomes" id="UP001445076">
    <property type="component" value="Unassembled WGS sequence"/>
</dbReference>
<comment type="subcellular location">
    <subcellularLocation>
        <location evidence="1">Membrane</location>
        <topology evidence="1">Multi-pass membrane protein</topology>
    </subcellularLocation>
</comment>
<dbReference type="PANTHER" id="PTHR46022:SF1">
    <property type="entry name" value="PROTEIN PATCHED"/>
    <property type="match status" value="1"/>
</dbReference>
<protein>
    <recommendedName>
        <fullName evidence="9">Protein patched</fullName>
    </recommendedName>
</protein>
<dbReference type="GO" id="GO:0005119">
    <property type="term" value="F:smoothened binding"/>
    <property type="evidence" value="ECO:0007669"/>
    <property type="project" value="TreeGrafter"/>
</dbReference>
<name>A0AAW0Y0K7_CHEQU</name>
<evidence type="ECO:0000256" key="3">
    <source>
        <dbReference type="ARBA" id="ARBA00022692"/>
    </source>
</evidence>
<dbReference type="GO" id="GO:0045879">
    <property type="term" value="P:negative regulation of smoothened signaling pathway"/>
    <property type="evidence" value="ECO:0007669"/>
    <property type="project" value="TreeGrafter"/>
</dbReference>
<sequence>AATRVTVDVFDISWSLRDLCFAPSLPFFDNYIIEKIFENITPCAIITPLDCFWEGSKLLGPDFPVTVPGLGSDVKWTNLNPQKILDNMRAFERYESVFPFSSFAAFMKRAGITTAYQEKPCLDPTDPLCPDSAPNKHSKQPPDVGAELTGGCYGFAGNYMHWPEDLVVGATTTNKTGHIVRAEALQSMVQLMGAKNMYEYWLD</sequence>
<reference evidence="7 8" key="1">
    <citation type="journal article" date="2024" name="BMC Genomics">
        <title>Genome assembly of redclaw crayfish (Cherax quadricarinatus) provides insights into its immune adaptation and hypoxia tolerance.</title>
        <authorList>
            <person name="Liu Z."/>
            <person name="Zheng J."/>
            <person name="Li H."/>
            <person name="Fang K."/>
            <person name="Wang S."/>
            <person name="He J."/>
            <person name="Zhou D."/>
            <person name="Weng S."/>
            <person name="Chi M."/>
            <person name="Gu Z."/>
            <person name="He J."/>
            <person name="Li F."/>
            <person name="Wang M."/>
        </authorList>
    </citation>
    <scope>NUCLEOTIDE SEQUENCE [LARGE SCALE GENOMIC DNA]</scope>
    <source>
        <strain evidence="7">ZL_2023a</strain>
    </source>
</reference>
<keyword evidence="8" id="KW-1185">Reference proteome</keyword>
<proteinExistence type="inferred from homology"/>
<dbReference type="GO" id="GO:0097108">
    <property type="term" value="F:hedgehog family protein binding"/>
    <property type="evidence" value="ECO:0007669"/>
    <property type="project" value="TreeGrafter"/>
</dbReference>
<gene>
    <name evidence="7" type="ORF">OTU49_015299</name>
</gene>
<feature type="non-terminal residue" evidence="7">
    <location>
        <position position="1"/>
    </location>
</feature>
<comment type="similarity">
    <text evidence="2">Belongs to the patched family.</text>
</comment>
<evidence type="ECO:0000256" key="1">
    <source>
        <dbReference type="ARBA" id="ARBA00004141"/>
    </source>
</evidence>
<keyword evidence="4" id="KW-1133">Transmembrane helix</keyword>
<accession>A0AAW0Y0K7</accession>
<evidence type="ECO:0000256" key="5">
    <source>
        <dbReference type="ARBA" id="ARBA00023136"/>
    </source>
</evidence>
<keyword evidence="6" id="KW-0325">Glycoprotein</keyword>
<evidence type="ECO:0000256" key="2">
    <source>
        <dbReference type="ARBA" id="ARBA00005585"/>
    </source>
</evidence>
<comment type="caution">
    <text evidence="7">The sequence shown here is derived from an EMBL/GenBank/DDBJ whole genome shotgun (WGS) entry which is preliminary data.</text>
</comment>
<dbReference type="GO" id="GO:0008158">
    <property type="term" value="F:hedgehog receptor activity"/>
    <property type="evidence" value="ECO:0007669"/>
    <property type="project" value="TreeGrafter"/>
</dbReference>